<keyword evidence="7 9" id="KW-1133">Transmembrane helix</keyword>
<dbReference type="RefSeq" id="WP_265048905.1">
    <property type="nucleotide sequence ID" value="NZ_CP100390.1"/>
</dbReference>
<evidence type="ECO:0000256" key="9">
    <source>
        <dbReference type="SAM" id="Phobius"/>
    </source>
</evidence>
<dbReference type="Proteomes" id="UP001163739">
    <property type="component" value="Chromosome"/>
</dbReference>
<dbReference type="SUPFAM" id="SSF50156">
    <property type="entry name" value="PDZ domain-like"/>
    <property type="match status" value="1"/>
</dbReference>
<keyword evidence="6" id="KW-0653">Protein transport</keyword>
<keyword evidence="12" id="KW-1185">Reference proteome</keyword>
<evidence type="ECO:0000256" key="2">
    <source>
        <dbReference type="ARBA" id="ARBA00022448"/>
    </source>
</evidence>
<dbReference type="EMBL" id="CP100390">
    <property type="protein sequence ID" value="UZE97431.1"/>
    <property type="molecule type" value="Genomic_DNA"/>
</dbReference>
<dbReference type="InterPro" id="IPR036034">
    <property type="entry name" value="PDZ_sf"/>
</dbReference>
<accession>A0ABY6N5P5</accession>
<sequence length="290" mass="31855">MVKDKLPTATLIDKLPQWIFTLLLLCLVIYCSNLFAVLTWSVLEGGQSYVGTTRFVGTNSGQGTRESVDSSILLTQSLFGKEESSKSDQQVMDQVEAPKTKLQLQLKGVFTSERDSESSAIVAERGQKGEYFKIGDKLPGNAELVAVYSDRVLLKRNGRLETLSFEDAAKGDNGFAKVETSTRRRPVTSPQQFVDIAEKRLIESPSTALASVGLKPVQEGTASGYVYDGKNPMLAGMNLKPGDVVRSVNGNLLGDINKDRALLKQLYQEGSLEVEVERDGTSFYINYPLR</sequence>
<evidence type="ECO:0000256" key="3">
    <source>
        <dbReference type="ARBA" id="ARBA00022475"/>
    </source>
</evidence>
<keyword evidence="3" id="KW-1003">Cell membrane</keyword>
<evidence type="ECO:0000256" key="5">
    <source>
        <dbReference type="ARBA" id="ARBA00022692"/>
    </source>
</evidence>
<gene>
    <name evidence="11" type="ORF">NKI27_06695</name>
</gene>
<keyword evidence="4" id="KW-0997">Cell inner membrane</keyword>
<evidence type="ECO:0000256" key="7">
    <source>
        <dbReference type="ARBA" id="ARBA00022989"/>
    </source>
</evidence>
<evidence type="ECO:0000256" key="1">
    <source>
        <dbReference type="ARBA" id="ARBA00004533"/>
    </source>
</evidence>
<dbReference type="InterPro" id="IPR024961">
    <property type="entry name" value="T2SS_GspC_N"/>
</dbReference>
<keyword evidence="8 9" id="KW-0472">Membrane</keyword>
<organism evidence="11 12">
    <name type="scientific">Alkalimarinus alittae</name>
    <dbReference type="NCBI Taxonomy" id="2961619"/>
    <lineage>
        <taxon>Bacteria</taxon>
        <taxon>Pseudomonadati</taxon>
        <taxon>Pseudomonadota</taxon>
        <taxon>Gammaproteobacteria</taxon>
        <taxon>Alteromonadales</taxon>
        <taxon>Alteromonadaceae</taxon>
        <taxon>Alkalimarinus</taxon>
    </lineage>
</organism>
<protein>
    <recommendedName>
        <fullName evidence="10">Type II secretion system protein GspC N-terminal domain-containing protein</fullName>
    </recommendedName>
</protein>
<proteinExistence type="predicted"/>
<dbReference type="Gene3D" id="2.30.30.830">
    <property type="match status" value="1"/>
</dbReference>
<evidence type="ECO:0000256" key="8">
    <source>
        <dbReference type="ARBA" id="ARBA00023136"/>
    </source>
</evidence>
<keyword evidence="5 9" id="KW-0812">Transmembrane</keyword>
<keyword evidence="2" id="KW-0813">Transport</keyword>
<feature type="domain" description="Type II secretion system protein GspC N-terminal" evidence="10">
    <location>
        <begin position="25"/>
        <end position="165"/>
    </location>
</feature>
<dbReference type="Pfam" id="PF11356">
    <property type="entry name" value="T2SSC"/>
    <property type="match status" value="1"/>
</dbReference>
<feature type="transmembrane region" description="Helical" evidence="9">
    <location>
        <begin position="20"/>
        <end position="43"/>
    </location>
</feature>
<reference evidence="11" key="1">
    <citation type="submission" date="2022-06" db="EMBL/GenBank/DDBJ databases">
        <title>Alkalimarinus sp. nov., isolated from gut of a Alitta virens.</title>
        <authorList>
            <person name="Yang A.I."/>
            <person name="Shin N.-R."/>
        </authorList>
    </citation>
    <scope>NUCLEOTIDE SEQUENCE</scope>
    <source>
        <strain evidence="11">A2M4</strain>
    </source>
</reference>
<evidence type="ECO:0000313" key="11">
    <source>
        <dbReference type="EMBL" id="UZE97431.1"/>
    </source>
</evidence>
<evidence type="ECO:0000259" key="10">
    <source>
        <dbReference type="Pfam" id="PF11356"/>
    </source>
</evidence>
<evidence type="ECO:0000256" key="6">
    <source>
        <dbReference type="ARBA" id="ARBA00022927"/>
    </source>
</evidence>
<name>A0ABY6N5P5_9ALTE</name>
<comment type="subcellular location">
    <subcellularLocation>
        <location evidence="1">Cell inner membrane</location>
    </subcellularLocation>
</comment>
<evidence type="ECO:0000256" key="4">
    <source>
        <dbReference type="ARBA" id="ARBA00022519"/>
    </source>
</evidence>
<dbReference type="Gene3D" id="2.30.42.10">
    <property type="match status" value="1"/>
</dbReference>
<evidence type="ECO:0000313" key="12">
    <source>
        <dbReference type="Proteomes" id="UP001163739"/>
    </source>
</evidence>